<dbReference type="GO" id="GO:0005829">
    <property type="term" value="C:cytosol"/>
    <property type="evidence" value="ECO:0007669"/>
    <property type="project" value="TreeGrafter"/>
</dbReference>
<keyword evidence="7" id="KW-0788">Thiol protease</keyword>
<keyword evidence="5" id="KW-0833">Ubl conjugation pathway</keyword>
<comment type="caution">
    <text evidence="13">The sequence shown here is derived from an EMBL/GenBank/DDBJ whole genome shotgun (WGS) entry which is preliminary data.</text>
</comment>
<dbReference type="PANTHER" id="PTHR24006:SF702">
    <property type="entry name" value="UBIQUITIN CARBOXYL-TERMINAL HYDROLASE 47"/>
    <property type="match status" value="1"/>
</dbReference>
<evidence type="ECO:0000256" key="2">
    <source>
        <dbReference type="ARBA" id="ARBA00009085"/>
    </source>
</evidence>
<reference evidence="13 14" key="1">
    <citation type="submission" date="2023-10" db="EMBL/GenBank/DDBJ databases">
        <title>Genomes of two closely related lineages of the louse Polyplax serrata with different host specificities.</title>
        <authorList>
            <person name="Martinu J."/>
            <person name="Tarabai H."/>
            <person name="Stefka J."/>
            <person name="Hypsa V."/>
        </authorList>
    </citation>
    <scope>NUCLEOTIDE SEQUENCE [LARGE SCALE GENOMIC DNA]</scope>
    <source>
        <strain evidence="13">HR10_N</strain>
    </source>
</reference>
<evidence type="ECO:0000256" key="3">
    <source>
        <dbReference type="ARBA" id="ARBA00012759"/>
    </source>
</evidence>
<dbReference type="GO" id="GO:0006508">
    <property type="term" value="P:proteolysis"/>
    <property type="evidence" value="ECO:0007669"/>
    <property type="project" value="UniProtKB-KW"/>
</dbReference>
<proteinExistence type="inferred from homology"/>
<dbReference type="GO" id="GO:0004843">
    <property type="term" value="F:cysteine-type deubiquitinase activity"/>
    <property type="evidence" value="ECO:0007669"/>
    <property type="project" value="UniProtKB-EC"/>
</dbReference>
<protein>
    <recommendedName>
        <fullName evidence="8">Ubiquitin carboxyl-terminal hydrolase 47</fullName>
        <ecNumber evidence="3">3.4.19.12</ecNumber>
    </recommendedName>
    <alternativeName>
        <fullName evidence="9">Ubiquitin thioesterase 47</fullName>
    </alternativeName>
    <alternativeName>
        <fullName evidence="10">Ubiquitin-specific-processing protease 47</fullName>
    </alternativeName>
</protein>
<dbReference type="InterPro" id="IPR050164">
    <property type="entry name" value="Peptidase_C19"/>
</dbReference>
<evidence type="ECO:0000256" key="10">
    <source>
        <dbReference type="ARBA" id="ARBA00032453"/>
    </source>
</evidence>
<evidence type="ECO:0000256" key="9">
    <source>
        <dbReference type="ARBA" id="ARBA00029910"/>
    </source>
</evidence>
<evidence type="ECO:0000256" key="8">
    <source>
        <dbReference type="ARBA" id="ARBA00026136"/>
    </source>
</evidence>
<evidence type="ECO:0000256" key="1">
    <source>
        <dbReference type="ARBA" id="ARBA00000707"/>
    </source>
</evidence>
<dbReference type="Proteomes" id="UP001372834">
    <property type="component" value="Unassembled WGS sequence"/>
</dbReference>
<accession>A0AAN8PE68</accession>
<dbReference type="PANTHER" id="PTHR24006">
    <property type="entry name" value="UBIQUITIN CARBOXYL-TERMINAL HYDROLASE"/>
    <property type="match status" value="1"/>
</dbReference>
<dbReference type="EC" id="3.4.19.12" evidence="3"/>
<dbReference type="InterPro" id="IPR045578">
    <property type="entry name" value="USP47_C"/>
</dbReference>
<comment type="similarity">
    <text evidence="2">Belongs to the peptidase C19 family.</text>
</comment>
<evidence type="ECO:0000313" key="13">
    <source>
        <dbReference type="EMBL" id="KAK6629413.1"/>
    </source>
</evidence>
<comment type="catalytic activity">
    <reaction evidence="1">
        <text>Thiol-dependent hydrolysis of ester, thioester, amide, peptide and isopeptide bonds formed by the C-terminal Gly of ubiquitin (a 76-residue protein attached to proteins as an intracellular targeting signal).</text>
        <dbReference type="EC" id="3.4.19.12"/>
    </reaction>
</comment>
<feature type="compositionally biased region" description="Polar residues" evidence="11">
    <location>
        <begin position="913"/>
        <end position="926"/>
    </location>
</feature>
<dbReference type="PROSITE" id="PS00973">
    <property type="entry name" value="USP_2"/>
    <property type="match status" value="1"/>
</dbReference>
<dbReference type="CDD" id="cd02659">
    <property type="entry name" value="peptidase_C19C"/>
    <property type="match status" value="1"/>
</dbReference>
<evidence type="ECO:0000256" key="4">
    <source>
        <dbReference type="ARBA" id="ARBA00022670"/>
    </source>
</evidence>
<feature type="region of interest" description="Disordered" evidence="11">
    <location>
        <begin position="855"/>
        <end position="926"/>
    </location>
</feature>
<feature type="domain" description="USP" evidence="12">
    <location>
        <begin position="158"/>
        <end position="554"/>
    </location>
</feature>
<feature type="compositionally biased region" description="Polar residues" evidence="11">
    <location>
        <begin position="883"/>
        <end position="895"/>
    </location>
</feature>
<dbReference type="Pfam" id="PF19718">
    <property type="entry name" value="USP47_C"/>
    <property type="match status" value="1"/>
</dbReference>
<dbReference type="InterPro" id="IPR001394">
    <property type="entry name" value="Peptidase_C19_UCH"/>
</dbReference>
<dbReference type="PROSITE" id="PS00972">
    <property type="entry name" value="USP_1"/>
    <property type="match status" value="1"/>
</dbReference>
<sequence length="1302" mass="148411">MVCALEENLVFCVIQDANDSGSVREKFNFPASSTVADFYQEVGRRIHCHQDSFNLILQGNQNENVVHLSRCNPTETIETVGFKIGPNTKNTIVVMSSSGVELSKAYDLRTKTMSCPSASGDYETPAVPLPPPPPVSTSNSGGDCSCSNTIVRQENVFVGLVNQAMTCYLNSLLQALYMTPEFRNAMYNWEFDGSPSEESKSIPYQLQKLFLNLQTSKKFAVETTELTRSFGWDSWEAWQQHDIQELCRVMFDTLEQKFKNTKQADLINRLYEGKMIDYVKCLECSTEKSREDTFLDIPLPVRPFGSNVAYGSVEEALRAFVQPETLEGNNQYHCDTCNKKCDAHKGLKFSKFPYLLTLHLKRFDFDFNTLHRIKLNDKVSFPEKLNLNSFIAQEKGCEMGSEASPEDNTIKCDDSCTTDSGSALDDEVCQGIDTVNVTNSHDNHNSDYQDDDEGIDVGQQHDNDKSRQSAWETGPYVYELFSIMIHSGSAAGGHYYAYIKDFKDGEWYCFNDQNVARITYDDIRKTYGGGPIKGYYSGAYSSSTNAYMLMYRQIDKERNASALTVDEFPEHIKILHNKLEEQKEYDSVSKNMDFDTCKLRIYCYCSNQNAISEAKLYVYNECTLKETVQVAYRRLNLEKIVPLERCRLVSYDELRKTIECSFEGKDEDTIGEICLNHGTDFLMDIREEGEEFEVYKWGDINTAVTVVNTENDEVRSPTVVRANCSQTVKEYKELVAKQLKLPGDMMFVALDKFNQRKILQKDDVTLRNEDFYDNIKIYVAGCLNTEEVEFQRYVVLQKLQKIIDKFEHVITLYVTLPDVDNETLERLSIPPLEQSKIINISKAITDELMVTCRSRGTSPCQRDLSPQPLPDPEDECVGPTGPHSDQSASEDSSLTDSERTIVGDAPGDCLAQLSPNGSPTGSDHNVSSFEAEANECLGKRSDRYGGKFSSGMHRSDEMQNWDTDDIPSRTFNYFFKAVSHSENNLNQKVLKVVVDKRMYQGTFKQCLEPFVGVSVEHFKINRSCSKHSDLEYSTLPESLDIYKDNEKLTVKLGKALKKGEYLGYIFLLAPNSDEPDKYLFEWVIANGSPVTQVKKEILEELKRKCAIEIPFNRCRLRRKNWRIPAKPYLDGTTFDDLNSHWEMFVQELPGEEPVTSPKQKLMIVRHLGSTTREAKPFEEIVLDSNSVVEFRDKLSELSGIPVEFLETAKSPGFACLDLSVLTPYIDVEWTPASKLSDDSSSHIYDDGHVVFYRDGRDKSKCFLTKDRKLLEDRRNRFYSPIKERALKIYLDTPSRKDESDID</sequence>
<dbReference type="SUPFAM" id="SSF54001">
    <property type="entry name" value="Cysteine proteinases"/>
    <property type="match status" value="1"/>
</dbReference>
<dbReference type="InterPro" id="IPR028889">
    <property type="entry name" value="USP"/>
</dbReference>
<feature type="region of interest" description="Disordered" evidence="11">
    <location>
        <begin position="436"/>
        <end position="468"/>
    </location>
</feature>
<dbReference type="InterPro" id="IPR018200">
    <property type="entry name" value="USP_CS"/>
</dbReference>
<gene>
    <name evidence="13" type="ORF">RUM43_003230</name>
</gene>
<evidence type="ECO:0000256" key="11">
    <source>
        <dbReference type="SAM" id="MobiDB-lite"/>
    </source>
</evidence>
<dbReference type="InterPro" id="IPR038765">
    <property type="entry name" value="Papain-like_cys_pep_sf"/>
</dbReference>
<evidence type="ECO:0000256" key="6">
    <source>
        <dbReference type="ARBA" id="ARBA00022801"/>
    </source>
</evidence>
<dbReference type="PROSITE" id="PS50235">
    <property type="entry name" value="USP_3"/>
    <property type="match status" value="1"/>
</dbReference>
<dbReference type="Gene3D" id="3.90.70.10">
    <property type="entry name" value="Cysteine proteinases"/>
    <property type="match status" value="1"/>
</dbReference>
<dbReference type="GO" id="GO:0005634">
    <property type="term" value="C:nucleus"/>
    <property type="evidence" value="ECO:0007669"/>
    <property type="project" value="TreeGrafter"/>
</dbReference>
<keyword evidence="6" id="KW-0378">Hydrolase</keyword>
<organism evidence="13 14">
    <name type="scientific">Polyplax serrata</name>
    <name type="common">Common mouse louse</name>
    <dbReference type="NCBI Taxonomy" id="468196"/>
    <lineage>
        <taxon>Eukaryota</taxon>
        <taxon>Metazoa</taxon>
        <taxon>Ecdysozoa</taxon>
        <taxon>Arthropoda</taxon>
        <taxon>Hexapoda</taxon>
        <taxon>Insecta</taxon>
        <taxon>Pterygota</taxon>
        <taxon>Neoptera</taxon>
        <taxon>Paraneoptera</taxon>
        <taxon>Psocodea</taxon>
        <taxon>Troctomorpha</taxon>
        <taxon>Phthiraptera</taxon>
        <taxon>Anoplura</taxon>
        <taxon>Polyplacidae</taxon>
        <taxon>Polyplax</taxon>
    </lineage>
</organism>
<evidence type="ECO:0000313" key="14">
    <source>
        <dbReference type="Proteomes" id="UP001372834"/>
    </source>
</evidence>
<keyword evidence="4" id="KW-0645">Protease</keyword>
<dbReference type="Pfam" id="PF00443">
    <property type="entry name" value="UCH"/>
    <property type="match status" value="1"/>
</dbReference>
<evidence type="ECO:0000259" key="12">
    <source>
        <dbReference type="PROSITE" id="PS50235"/>
    </source>
</evidence>
<dbReference type="Pfam" id="PF25985">
    <property type="entry name" value="Ubiquitin_USP47_N"/>
    <property type="match status" value="1"/>
</dbReference>
<evidence type="ECO:0000256" key="5">
    <source>
        <dbReference type="ARBA" id="ARBA00022786"/>
    </source>
</evidence>
<name>A0AAN8PE68_POLSC</name>
<evidence type="ECO:0000256" key="7">
    <source>
        <dbReference type="ARBA" id="ARBA00022807"/>
    </source>
</evidence>
<dbReference type="EMBL" id="JAWJWE010000036">
    <property type="protein sequence ID" value="KAK6629413.1"/>
    <property type="molecule type" value="Genomic_DNA"/>
</dbReference>
<dbReference type="GO" id="GO:0016579">
    <property type="term" value="P:protein deubiquitination"/>
    <property type="evidence" value="ECO:0007669"/>
    <property type="project" value="InterPro"/>
</dbReference>